<evidence type="ECO:0000313" key="1">
    <source>
        <dbReference type="EMBL" id="MXP65875.1"/>
    </source>
</evidence>
<dbReference type="EMBL" id="SNVJ01000030">
    <property type="protein sequence ID" value="MXP65875.1"/>
    <property type="molecule type" value="Genomic_DNA"/>
</dbReference>
<gene>
    <name evidence="1" type="ORF">E0493_21215</name>
</gene>
<dbReference type="Proteomes" id="UP000460715">
    <property type="component" value="Unassembled WGS sequence"/>
</dbReference>
<proteinExistence type="predicted"/>
<reference evidence="1 2" key="1">
    <citation type="submission" date="2019-03" db="EMBL/GenBank/DDBJ databases">
        <title>Roseomonas sp. a novel Roseomonas species isolated from Sea whip Gorgonian.</title>
        <authorList>
            <person name="Li F."/>
            <person name="Pan X."/>
            <person name="Huang S."/>
            <person name="Li Z."/>
            <person name="Meng B."/>
        </authorList>
    </citation>
    <scope>NUCLEOTIDE SEQUENCE [LARGE SCALE GENOMIC DNA]</scope>
    <source>
        <strain evidence="1 2">M0104</strain>
    </source>
</reference>
<name>A0A845BFU3_9PROT</name>
<keyword evidence="2" id="KW-1185">Reference proteome</keyword>
<dbReference type="RefSeq" id="WP_160939283.1">
    <property type="nucleotide sequence ID" value="NZ_SNVJ01000030.1"/>
</dbReference>
<organism evidence="1 2">
    <name type="scientific">Teichococcus coralli</name>
    <dbReference type="NCBI Taxonomy" id="2545983"/>
    <lineage>
        <taxon>Bacteria</taxon>
        <taxon>Pseudomonadati</taxon>
        <taxon>Pseudomonadota</taxon>
        <taxon>Alphaproteobacteria</taxon>
        <taxon>Acetobacterales</taxon>
        <taxon>Roseomonadaceae</taxon>
        <taxon>Roseomonas</taxon>
    </lineage>
</organism>
<dbReference type="OrthoDB" id="5196503at2"/>
<dbReference type="AlphaFoldDB" id="A0A845BFU3"/>
<sequence length="77" mass="8785">MEELTPETVLLNRNPGLRERVVSRPDFAAWRSKLPVVEIDEETFFVIGGDQLKDQDQIIVAWINQFRPSLLSNSSGD</sequence>
<comment type="caution">
    <text evidence="1">The sequence shown here is derived from an EMBL/GenBank/DDBJ whole genome shotgun (WGS) entry which is preliminary data.</text>
</comment>
<accession>A0A845BFU3</accession>
<evidence type="ECO:0000313" key="2">
    <source>
        <dbReference type="Proteomes" id="UP000460715"/>
    </source>
</evidence>
<protein>
    <submittedName>
        <fullName evidence="1">Uncharacterized protein</fullName>
    </submittedName>
</protein>